<keyword evidence="1" id="KW-0812">Transmembrane</keyword>
<feature type="transmembrane region" description="Helical" evidence="1">
    <location>
        <begin position="37"/>
        <end position="60"/>
    </location>
</feature>
<reference evidence="2 3" key="1">
    <citation type="submission" date="2013-04" db="EMBL/GenBank/DDBJ databases">
        <title>The Genome Sequence of Parabacteroides goldsteinii DSM 19448.</title>
        <authorList>
            <consortium name="The Broad Institute Genomics Platform"/>
            <person name="Earl A."/>
            <person name="Ward D."/>
            <person name="Feldgarden M."/>
            <person name="Gevers D."/>
            <person name="Martens E."/>
            <person name="Sakamoto M."/>
            <person name="Benno Y."/>
            <person name="Song Y."/>
            <person name="Liu C."/>
            <person name="Lee J."/>
            <person name="Bolanos M."/>
            <person name="Vaisanen M.L."/>
            <person name="Finegold S.M."/>
            <person name="Walker B."/>
            <person name="Young S."/>
            <person name="Zeng Q."/>
            <person name="Gargeya S."/>
            <person name="Fitzgerald M."/>
            <person name="Haas B."/>
            <person name="Abouelleil A."/>
            <person name="Allen A.W."/>
            <person name="Alvarado L."/>
            <person name="Arachchi H.M."/>
            <person name="Berlin A.M."/>
            <person name="Chapman S.B."/>
            <person name="Gainer-Dewar J."/>
            <person name="Goldberg J."/>
            <person name="Griggs A."/>
            <person name="Gujja S."/>
            <person name="Hansen M."/>
            <person name="Howarth C."/>
            <person name="Imamovic A."/>
            <person name="Ireland A."/>
            <person name="Larimer J."/>
            <person name="McCowan C."/>
            <person name="Murphy C."/>
            <person name="Pearson M."/>
            <person name="Poon T.W."/>
            <person name="Priest M."/>
            <person name="Roberts A."/>
            <person name="Saif S."/>
            <person name="Shea T."/>
            <person name="Sisk P."/>
            <person name="Sykes S."/>
            <person name="Wortman J."/>
            <person name="Nusbaum C."/>
            <person name="Birren B."/>
        </authorList>
    </citation>
    <scope>NUCLEOTIDE SEQUENCE [LARGE SCALE GENOMIC DNA]</scope>
    <source>
        <strain evidence="2 3">DSM 19448</strain>
    </source>
</reference>
<dbReference type="Proteomes" id="UP000033047">
    <property type="component" value="Unassembled WGS sequence"/>
</dbReference>
<feature type="transmembrane region" description="Helical" evidence="1">
    <location>
        <begin position="12"/>
        <end position="31"/>
    </location>
</feature>
<protein>
    <submittedName>
        <fullName evidence="2">Uncharacterized protein</fullName>
    </submittedName>
</protein>
<keyword evidence="1" id="KW-1133">Transmembrane helix</keyword>
<comment type="caution">
    <text evidence="2">The sequence shown here is derived from an EMBL/GenBank/DDBJ whole genome shotgun (WGS) entry which is preliminary data.</text>
</comment>
<name>A0A0F5JIQ1_9BACT</name>
<sequence length="130" mass="15251">MRNPGVFRGAFIFLFFIGLFALASLGVMYLWNWLIPAVIGWSVINYWQALGLMVLCRLLFGGFRGFGHFGPFGHHPGGFFFGNREEHNRFHEQMRNMPWEERREHIRRHMADFRNGRFNTQEPSSGDNAQ</sequence>
<keyword evidence="1" id="KW-0472">Membrane</keyword>
<organism evidence="2 3">
    <name type="scientific">Parabacteroides goldsteinii DSM 19448 = WAL 12034</name>
    <dbReference type="NCBI Taxonomy" id="927665"/>
    <lineage>
        <taxon>Bacteria</taxon>
        <taxon>Pseudomonadati</taxon>
        <taxon>Bacteroidota</taxon>
        <taxon>Bacteroidia</taxon>
        <taxon>Bacteroidales</taxon>
        <taxon>Tannerellaceae</taxon>
        <taxon>Parabacteroides</taxon>
    </lineage>
</organism>
<evidence type="ECO:0000313" key="2">
    <source>
        <dbReference type="EMBL" id="KKB57676.1"/>
    </source>
</evidence>
<dbReference type="RefSeq" id="WP_046145520.1">
    <property type="nucleotide sequence ID" value="NZ_KQ033912.1"/>
</dbReference>
<dbReference type="STRING" id="927665.HMPREF1535_01123"/>
<dbReference type="AlphaFoldDB" id="A0A0F5JIQ1"/>
<dbReference type="PATRIC" id="fig|927665.4.peg.1147"/>
<dbReference type="HOGENOM" id="CLU_139601_1_1_10"/>
<evidence type="ECO:0000313" key="3">
    <source>
        <dbReference type="Proteomes" id="UP000033047"/>
    </source>
</evidence>
<gene>
    <name evidence="2" type="ORF">HMPREF1535_01123</name>
</gene>
<proteinExistence type="predicted"/>
<accession>A0A0F5JIQ1</accession>
<dbReference type="EMBL" id="AQHV01000008">
    <property type="protein sequence ID" value="KKB57676.1"/>
    <property type="molecule type" value="Genomic_DNA"/>
</dbReference>
<evidence type="ECO:0000256" key="1">
    <source>
        <dbReference type="SAM" id="Phobius"/>
    </source>
</evidence>